<sequence>MVITKEFDEKAYKWVRTLFVSGLPVDIKPRELYLLFRPFKGYEGSLIKLTSKQVMPLLNTCPGIHSLLDDLTGAALIPASPEAWAPYPLYTTELTPAIPHAAFTYPAAAAAAAALHAQMRWYPPSDATQQGWKSRQFC</sequence>
<protein>
    <submittedName>
        <fullName evidence="3">RNA-binding protein with multiple splicing-like</fullName>
    </submittedName>
</protein>
<name>A0A6I9Y247_9SAUR</name>
<evidence type="ECO:0000256" key="1">
    <source>
        <dbReference type="ARBA" id="ARBA00022884"/>
    </source>
</evidence>
<keyword evidence="2" id="KW-1185">Reference proteome</keyword>
<dbReference type="Gene3D" id="3.30.70.330">
    <property type="match status" value="1"/>
</dbReference>
<dbReference type="InterPro" id="IPR012677">
    <property type="entry name" value="Nucleotide-bd_a/b_plait_sf"/>
</dbReference>
<dbReference type="KEGG" id="tsr:106547834"/>
<reference evidence="3" key="1">
    <citation type="submission" date="2025-08" db="UniProtKB">
        <authorList>
            <consortium name="RefSeq"/>
        </authorList>
    </citation>
    <scope>IDENTIFICATION</scope>
    <source>
        <tissue evidence="3">Skeletal muscle</tissue>
    </source>
</reference>
<dbReference type="GO" id="GO:0003723">
    <property type="term" value="F:RNA binding"/>
    <property type="evidence" value="ECO:0007669"/>
    <property type="project" value="UniProtKB-KW"/>
</dbReference>
<proteinExistence type="predicted"/>
<dbReference type="PANTHER" id="PTHR10501">
    <property type="entry name" value="U1 SMALL NUCLEAR RIBONUCLEOPROTEIN A/U2 SMALL NUCLEAR RIBONUCLEOPROTEIN B"/>
    <property type="match status" value="1"/>
</dbReference>
<keyword evidence="1" id="KW-0694">RNA-binding</keyword>
<gene>
    <name evidence="3" type="primary">LOC106547834</name>
</gene>
<accession>A0A6I9Y247</accession>
<dbReference type="RefSeq" id="XP_013920576.1">
    <property type="nucleotide sequence ID" value="XM_014065101.1"/>
</dbReference>
<dbReference type="AlphaFoldDB" id="A0A6I9Y247"/>
<evidence type="ECO:0000313" key="3">
    <source>
        <dbReference type="RefSeq" id="XP_013920576.1"/>
    </source>
</evidence>
<evidence type="ECO:0000313" key="2">
    <source>
        <dbReference type="Proteomes" id="UP000504617"/>
    </source>
</evidence>
<dbReference type="GeneID" id="106547834"/>
<dbReference type="Proteomes" id="UP000504617">
    <property type="component" value="Unplaced"/>
</dbReference>
<organism evidence="2 3">
    <name type="scientific">Thamnophis sirtalis</name>
    <dbReference type="NCBI Taxonomy" id="35019"/>
    <lineage>
        <taxon>Eukaryota</taxon>
        <taxon>Metazoa</taxon>
        <taxon>Chordata</taxon>
        <taxon>Craniata</taxon>
        <taxon>Vertebrata</taxon>
        <taxon>Euteleostomi</taxon>
        <taxon>Lepidosauria</taxon>
        <taxon>Squamata</taxon>
        <taxon>Bifurcata</taxon>
        <taxon>Unidentata</taxon>
        <taxon>Episquamata</taxon>
        <taxon>Toxicofera</taxon>
        <taxon>Serpentes</taxon>
        <taxon>Colubroidea</taxon>
        <taxon>Colubridae</taxon>
        <taxon>Natricinae</taxon>
        <taxon>Thamnophis</taxon>
    </lineage>
</organism>
<dbReference type="OrthoDB" id="431169at2759"/>